<dbReference type="Pfam" id="PF13517">
    <property type="entry name" value="FG-GAP_3"/>
    <property type="match status" value="3"/>
</dbReference>
<evidence type="ECO:0000313" key="3">
    <source>
        <dbReference type="Proteomes" id="UP000663828"/>
    </source>
</evidence>
<proteinExistence type="predicted"/>
<dbReference type="PANTHER" id="PTHR44103:SF1">
    <property type="entry name" value="PROPROTEIN CONVERTASE P"/>
    <property type="match status" value="1"/>
</dbReference>
<name>A0A814RP37_ADIRI</name>
<dbReference type="Proteomes" id="UP000663828">
    <property type="component" value="Unassembled WGS sequence"/>
</dbReference>
<dbReference type="AlphaFoldDB" id="A0A814RP37"/>
<keyword evidence="1" id="KW-0732">Signal</keyword>
<evidence type="ECO:0000313" key="2">
    <source>
        <dbReference type="EMBL" id="CAF1136656.1"/>
    </source>
</evidence>
<comment type="caution">
    <text evidence="2">The sequence shown here is derived from an EMBL/GenBank/DDBJ whole genome shotgun (WGS) entry which is preliminary data.</text>
</comment>
<protein>
    <recommendedName>
        <fullName evidence="4">VCBS repeat-containing protein</fullName>
    </recommendedName>
</protein>
<dbReference type="Gene3D" id="2.30.30.100">
    <property type="match status" value="3"/>
</dbReference>
<keyword evidence="3" id="KW-1185">Reference proteome</keyword>
<accession>A0A814RP37</accession>
<gene>
    <name evidence="2" type="ORF">XAT740_LOCUS20192</name>
</gene>
<dbReference type="PANTHER" id="PTHR44103">
    <property type="entry name" value="PROPROTEIN CONVERTASE P"/>
    <property type="match status" value="1"/>
</dbReference>
<evidence type="ECO:0008006" key="4">
    <source>
        <dbReference type="Google" id="ProtNLM"/>
    </source>
</evidence>
<evidence type="ECO:0000256" key="1">
    <source>
        <dbReference type="ARBA" id="ARBA00022729"/>
    </source>
</evidence>
<sequence>MAFVDDSITFVAAALGLVFFSALAISGTILFSLMSVFLPNKGDDLASLSICTLSFQPMISLSTGASPFYIDNADLNNDTVSDLIVANFKDGTISTFLGNTDGSFQSPTTSSTGGIHTQPNAFAIGDIDKDGRLDIVIANSGTGTVITFHGNGDGTITPQTLFSTGFGSAPLDLALGYLDDDGNLDLVASDSNNHVVLVFFGNSSGNFMLSQTLFTGNGSIPCRVVIKDFNRDGRSDIAVVNSGTYNAGIFLNNGGGQFTDQSTYPTGSMPVSLMAVDLNKDGIFDLVTANYRGNTISVLLGNGGGTFKKQKTFSTGLGSIPISVSSSDLNNDKNVDIIVANYGTNNIGVFLGNGHGNFKIQRIYPTGYGSYPHHITIADFNSDGRLDVISANSGKNSAGILLSTCS</sequence>
<dbReference type="SUPFAM" id="SSF69318">
    <property type="entry name" value="Integrin alpha N-terminal domain"/>
    <property type="match status" value="1"/>
</dbReference>
<dbReference type="EMBL" id="CAJNOR010001402">
    <property type="protein sequence ID" value="CAF1136656.1"/>
    <property type="molecule type" value="Genomic_DNA"/>
</dbReference>
<reference evidence="2" key="1">
    <citation type="submission" date="2021-02" db="EMBL/GenBank/DDBJ databases">
        <authorList>
            <person name="Nowell W R."/>
        </authorList>
    </citation>
    <scope>NUCLEOTIDE SEQUENCE</scope>
</reference>
<organism evidence="2 3">
    <name type="scientific">Adineta ricciae</name>
    <name type="common">Rotifer</name>
    <dbReference type="NCBI Taxonomy" id="249248"/>
    <lineage>
        <taxon>Eukaryota</taxon>
        <taxon>Metazoa</taxon>
        <taxon>Spiralia</taxon>
        <taxon>Gnathifera</taxon>
        <taxon>Rotifera</taxon>
        <taxon>Eurotatoria</taxon>
        <taxon>Bdelloidea</taxon>
        <taxon>Adinetida</taxon>
        <taxon>Adinetidae</taxon>
        <taxon>Adineta</taxon>
    </lineage>
</organism>
<dbReference type="InterPro" id="IPR013517">
    <property type="entry name" value="FG-GAP"/>
</dbReference>
<dbReference type="Gene3D" id="2.130.10.130">
    <property type="entry name" value="Integrin alpha, N-terminal"/>
    <property type="match status" value="1"/>
</dbReference>
<dbReference type="InterPro" id="IPR028994">
    <property type="entry name" value="Integrin_alpha_N"/>
</dbReference>